<keyword evidence="3" id="KW-1185">Reference proteome</keyword>
<evidence type="ECO:0000256" key="1">
    <source>
        <dbReference type="SAM" id="MobiDB-lite"/>
    </source>
</evidence>
<protein>
    <submittedName>
        <fullName evidence="2">Uncharacterized protein</fullName>
    </submittedName>
</protein>
<dbReference type="EMBL" id="CP007155">
    <property type="protein sequence ID" value="AHH98357.1"/>
    <property type="molecule type" value="Genomic_DNA"/>
</dbReference>
<dbReference type="AlphaFoldDB" id="W5WBT7"/>
<dbReference type="STRING" id="1449976.KALB_4995"/>
<evidence type="ECO:0000313" key="2">
    <source>
        <dbReference type="EMBL" id="AHH98357.1"/>
    </source>
</evidence>
<feature type="compositionally biased region" description="Polar residues" evidence="1">
    <location>
        <begin position="93"/>
        <end position="105"/>
    </location>
</feature>
<name>W5WBT7_9PSEU</name>
<feature type="region of interest" description="Disordered" evidence="1">
    <location>
        <begin position="83"/>
        <end position="105"/>
    </location>
</feature>
<gene>
    <name evidence="2" type="ORF">KALB_4995</name>
</gene>
<proteinExistence type="predicted"/>
<evidence type="ECO:0000313" key="3">
    <source>
        <dbReference type="Proteomes" id="UP000019225"/>
    </source>
</evidence>
<dbReference type="KEGG" id="kal:KALB_4995"/>
<reference evidence="2 3" key="1">
    <citation type="journal article" date="2014" name="BMC Genomics">
        <title>Complete genome sequence of producer of the glycopeptide antibiotic Aculeximycin Kutzneria albida DSM 43870T, a representative of minor genus of Pseudonocardiaceae.</title>
        <authorList>
            <person name="Rebets Y."/>
            <person name="Tokovenko B."/>
            <person name="Lushchyk I."/>
            <person name="Ruckert C."/>
            <person name="Zaburannyi N."/>
            <person name="Bechthold A."/>
            <person name="Kalinowski J."/>
            <person name="Luzhetskyy A."/>
        </authorList>
    </citation>
    <scope>NUCLEOTIDE SEQUENCE [LARGE SCALE GENOMIC DNA]</scope>
    <source>
        <strain evidence="2">DSM 43870</strain>
    </source>
</reference>
<accession>W5WBT7</accession>
<organism evidence="2 3">
    <name type="scientific">Kutzneria albida DSM 43870</name>
    <dbReference type="NCBI Taxonomy" id="1449976"/>
    <lineage>
        <taxon>Bacteria</taxon>
        <taxon>Bacillati</taxon>
        <taxon>Actinomycetota</taxon>
        <taxon>Actinomycetes</taxon>
        <taxon>Pseudonocardiales</taxon>
        <taxon>Pseudonocardiaceae</taxon>
        <taxon>Kutzneria</taxon>
    </lineage>
</organism>
<sequence>MVSRPPSSGAITGATRPGHTTYAITRGMSVLAALAITTSLPTGTIIAPPTPCATRMATSWPSPALSAQPREARVNTAIAVRNTRRAPKRAVSQPLSGISTARVNR</sequence>
<dbReference type="HOGENOM" id="CLU_2232990_0_0_11"/>
<dbReference type="Proteomes" id="UP000019225">
    <property type="component" value="Chromosome"/>
</dbReference>